<gene>
    <name evidence="2" type="ordered locus">CHAB381_0173</name>
</gene>
<accession>A7HZU0</accession>
<evidence type="ECO:0000313" key="2">
    <source>
        <dbReference type="EMBL" id="ABS51897.1"/>
    </source>
</evidence>
<dbReference type="HOGENOM" id="CLU_3023374_0_0_7"/>
<keyword evidence="3" id="KW-1185">Reference proteome</keyword>
<name>A7HZU0_CAMHC</name>
<protein>
    <submittedName>
        <fullName evidence="2">Uncharacterized protein</fullName>
    </submittedName>
</protein>
<keyword evidence="1" id="KW-0175">Coiled coil</keyword>
<dbReference type="STRING" id="360107.CHAB381_0173"/>
<dbReference type="EMBL" id="CP000776">
    <property type="protein sequence ID" value="ABS51897.1"/>
    <property type="molecule type" value="Genomic_DNA"/>
</dbReference>
<dbReference type="KEGG" id="cha:CHAB381_0173"/>
<dbReference type="AlphaFoldDB" id="A7HZU0"/>
<reference evidence="3" key="1">
    <citation type="submission" date="2007-07" db="EMBL/GenBank/DDBJ databases">
        <title>Complete genome sequence of Campylobacter hominis ATCC BAA-381, a commensal isolated from the human gastrointestinal tract.</title>
        <authorList>
            <person name="Fouts D.E."/>
            <person name="Mongodin E.F."/>
            <person name="Puiu D."/>
            <person name="Sebastian Y."/>
            <person name="Miller W.G."/>
            <person name="Mandrell R.E."/>
            <person name="Nelson K.E."/>
        </authorList>
    </citation>
    <scope>NUCLEOTIDE SEQUENCE [LARGE SCALE GENOMIC DNA]</scope>
    <source>
        <strain evidence="3">ATCC BAA-381 / LMG 19568 / NCTC 13146 / CH001A</strain>
    </source>
</reference>
<sequence>MNTNSQINQVDLQKTIEDIDEKIKAYKLKIYRLKQKRDEYYKLLKELENNSEIGY</sequence>
<proteinExistence type="predicted"/>
<evidence type="ECO:0000313" key="3">
    <source>
        <dbReference type="Proteomes" id="UP000002407"/>
    </source>
</evidence>
<feature type="coiled-coil region" evidence="1">
    <location>
        <begin position="9"/>
        <end position="50"/>
    </location>
</feature>
<evidence type="ECO:0000256" key="1">
    <source>
        <dbReference type="SAM" id="Coils"/>
    </source>
</evidence>
<organism evidence="2 3">
    <name type="scientific">Campylobacter hominis (strain ATCC BAA-381 / DSM 21671 / CCUG 45161 / LMG 19568 / NCTC 13146 / CH001A)</name>
    <dbReference type="NCBI Taxonomy" id="360107"/>
    <lineage>
        <taxon>Bacteria</taxon>
        <taxon>Pseudomonadati</taxon>
        <taxon>Campylobacterota</taxon>
        <taxon>Epsilonproteobacteria</taxon>
        <taxon>Campylobacterales</taxon>
        <taxon>Campylobacteraceae</taxon>
        <taxon>Campylobacter</taxon>
    </lineage>
</organism>
<dbReference type="RefSeq" id="WP_012108062.1">
    <property type="nucleotide sequence ID" value="NC_009714.1"/>
</dbReference>
<dbReference type="eggNOG" id="ENOG5031ADT">
    <property type="taxonomic scope" value="Bacteria"/>
</dbReference>
<dbReference type="Proteomes" id="UP000002407">
    <property type="component" value="Chromosome"/>
</dbReference>